<evidence type="ECO:0000313" key="2">
    <source>
        <dbReference type="EMBL" id="KAK4074613.1"/>
    </source>
</evidence>
<evidence type="ECO:0000313" key="3">
    <source>
        <dbReference type="Proteomes" id="UP001287286"/>
    </source>
</evidence>
<sequence length="113" mass="12272">MESGRRRASDRARTDEVFLASRPSIIFAPSSASGNFRRHALANPRSEAISGTLAQRSHPARNVATSSMVGRKRTVGGRKRRAIEHEAQDGPGGATTEVLSQQIRKKIAHAGLW</sequence>
<accession>A0ABR0BFP3</accession>
<evidence type="ECO:0000256" key="1">
    <source>
        <dbReference type="SAM" id="MobiDB-lite"/>
    </source>
</evidence>
<feature type="region of interest" description="Disordered" evidence="1">
    <location>
        <begin position="52"/>
        <end position="97"/>
    </location>
</feature>
<dbReference type="EMBL" id="JAWRVI010000149">
    <property type="protein sequence ID" value="KAK4074613.1"/>
    <property type="molecule type" value="Genomic_DNA"/>
</dbReference>
<name>A0ABR0BFP3_PURLI</name>
<proteinExistence type="predicted"/>
<protein>
    <submittedName>
        <fullName evidence="2">Uncharacterized protein</fullName>
    </submittedName>
</protein>
<dbReference type="Proteomes" id="UP001287286">
    <property type="component" value="Unassembled WGS sequence"/>
</dbReference>
<gene>
    <name evidence="2" type="ORF">Purlil1_12942</name>
</gene>
<keyword evidence="3" id="KW-1185">Reference proteome</keyword>
<comment type="caution">
    <text evidence="2">The sequence shown here is derived from an EMBL/GenBank/DDBJ whole genome shotgun (WGS) entry which is preliminary data.</text>
</comment>
<reference evidence="2 3" key="1">
    <citation type="journal article" date="2024" name="Microbiol. Resour. Announc.">
        <title>Genome annotations for the ascomycete fungi Trichoderma harzianum, Trichoderma aggressivum, and Purpureocillium lilacinum.</title>
        <authorList>
            <person name="Beijen E.P.W."/>
            <person name="Ohm R.A."/>
        </authorList>
    </citation>
    <scope>NUCLEOTIDE SEQUENCE [LARGE SCALE GENOMIC DNA]</scope>
    <source>
        <strain evidence="2 3">CBS 150709</strain>
    </source>
</reference>
<feature type="compositionally biased region" description="Basic residues" evidence="1">
    <location>
        <begin position="70"/>
        <end position="82"/>
    </location>
</feature>
<organism evidence="2 3">
    <name type="scientific">Purpureocillium lilacinum</name>
    <name type="common">Paecilomyces lilacinus</name>
    <dbReference type="NCBI Taxonomy" id="33203"/>
    <lineage>
        <taxon>Eukaryota</taxon>
        <taxon>Fungi</taxon>
        <taxon>Dikarya</taxon>
        <taxon>Ascomycota</taxon>
        <taxon>Pezizomycotina</taxon>
        <taxon>Sordariomycetes</taxon>
        <taxon>Hypocreomycetidae</taxon>
        <taxon>Hypocreales</taxon>
        <taxon>Ophiocordycipitaceae</taxon>
        <taxon>Purpureocillium</taxon>
    </lineage>
</organism>